<protein>
    <submittedName>
        <fullName evidence="3">2-C-methyl-D-erythritol 4-phosphate cytidylyltransferase</fullName>
    </submittedName>
</protein>
<dbReference type="PANTHER" id="PTHR32125">
    <property type="entry name" value="2-C-METHYL-D-ERYTHRITOL 4-PHOSPHATE CYTIDYLYLTRANSFERASE, CHLOROPLASTIC"/>
    <property type="match status" value="1"/>
</dbReference>
<dbReference type="SUPFAM" id="SSF53448">
    <property type="entry name" value="Nucleotide-diphospho-sugar transferases"/>
    <property type="match status" value="1"/>
</dbReference>
<evidence type="ECO:0000313" key="4">
    <source>
        <dbReference type="Proteomes" id="UP001597419"/>
    </source>
</evidence>
<gene>
    <name evidence="3" type="ORF">ACFSYJ_20210</name>
</gene>
<dbReference type="GO" id="GO:0016779">
    <property type="term" value="F:nucleotidyltransferase activity"/>
    <property type="evidence" value="ECO:0007669"/>
    <property type="project" value="UniProtKB-KW"/>
</dbReference>
<evidence type="ECO:0000313" key="3">
    <source>
        <dbReference type="EMBL" id="MFD2460941.1"/>
    </source>
</evidence>
<organism evidence="3 4">
    <name type="scientific">Amycolatopsis samaneae</name>
    <dbReference type="NCBI Taxonomy" id="664691"/>
    <lineage>
        <taxon>Bacteria</taxon>
        <taxon>Bacillati</taxon>
        <taxon>Actinomycetota</taxon>
        <taxon>Actinomycetes</taxon>
        <taxon>Pseudonocardiales</taxon>
        <taxon>Pseudonocardiaceae</taxon>
        <taxon>Amycolatopsis</taxon>
    </lineage>
</organism>
<dbReference type="InterPro" id="IPR029044">
    <property type="entry name" value="Nucleotide-diphossugar_trans"/>
</dbReference>
<dbReference type="EMBL" id="JBHUKU010000009">
    <property type="protein sequence ID" value="MFD2460941.1"/>
    <property type="molecule type" value="Genomic_DNA"/>
</dbReference>
<dbReference type="InterPro" id="IPR034683">
    <property type="entry name" value="IspD/TarI"/>
</dbReference>
<comment type="caution">
    <text evidence="3">The sequence shown here is derived from an EMBL/GenBank/DDBJ whole genome shotgun (WGS) entry which is preliminary data.</text>
</comment>
<dbReference type="RefSeq" id="WP_345406350.1">
    <property type="nucleotide sequence ID" value="NZ_BAABHG010000020.1"/>
</dbReference>
<dbReference type="Proteomes" id="UP001597419">
    <property type="component" value="Unassembled WGS sequence"/>
</dbReference>
<evidence type="ECO:0000256" key="2">
    <source>
        <dbReference type="ARBA" id="ARBA00022695"/>
    </source>
</evidence>
<evidence type="ECO:0000256" key="1">
    <source>
        <dbReference type="ARBA" id="ARBA00022679"/>
    </source>
</evidence>
<proteinExistence type="predicted"/>
<keyword evidence="1" id="KW-0808">Transferase</keyword>
<dbReference type="Gene3D" id="3.90.550.10">
    <property type="entry name" value="Spore Coat Polysaccharide Biosynthesis Protein SpsA, Chain A"/>
    <property type="match status" value="1"/>
</dbReference>
<dbReference type="PANTHER" id="PTHR32125:SF4">
    <property type="entry name" value="2-C-METHYL-D-ERYTHRITOL 4-PHOSPHATE CYTIDYLYLTRANSFERASE, CHLOROPLASTIC"/>
    <property type="match status" value="1"/>
</dbReference>
<keyword evidence="2 3" id="KW-0548">Nucleotidyltransferase</keyword>
<sequence length="217" mass="22787">MNSVAFVTVAHHAADTELALTPVHGEALLTHTVRGLLDVPDFHPVVVVAPVRCAPAFREVLAGLPRRCRVLPGDSVRGAFAAIEAELSPEAIVLVHDALRAFTPAETFRDVLATVRSGAPVVIPVLPMADTVKVTDEARLITRTEDRTHLRTAQTPLGFSADAFRAVCAEGEPDLAAAIRAGAVTVDGHPDAMRVDSPFALTLAEAIAAAAGTEETL</sequence>
<accession>A0ABW5GJA5</accession>
<name>A0ABW5GJA5_9PSEU</name>
<keyword evidence="4" id="KW-1185">Reference proteome</keyword>
<dbReference type="InterPro" id="IPR050088">
    <property type="entry name" value="IspD/TarI_cytidylyltransf_bact"/>
</dbReference>
<reference evidence="4" key="1">
    <citation type="journal article" date="2019" name="Int. J. Syst. Evol. Microbiol.">
        <title>The Global Catalogue of Microorganisms (GCM) 10K type strain sequencing project: providing services to taxonomists for standard genome sequencing and annotation.</title>
        <authorList>
            <consortium name="The Broad Institute Genomics Platform"/>
            <consortium name="The Broad Institute Genome Sequencing Center for Infectious Disease"/>
            <person name="Wu L."/>
            <person name="Ma J."/>
        </authorList>
    </citation>
    <scope>NUCLEOTIDE SEQUENCE [LARGE SCALE GENOMIC DNA]</scope>
    <source>
        <strain evidence="4">CGMCC 4.7643</strain>
    </source>
</reference>
<dbReference type="Pfam" id="PF01128">
    <property type="entry name" value="IspD"/>
    <property type="match status" value="1"/>
</dbReference>